<evidence type="ECO:0000313" key="2">
    <source>
        <dbReference type="Proteomes" id="UP001060072"/>
    </source>
</evidence>
<keyword evidence="2" id="KW-1185">Reference proteome</keyword>
<dbReference type="InterPro" id="IPR038993">
    <property type="entry name" value="Gp15"/>
</dbReference>
<proteinExistence type="predicted"/>
<sequence length="686" mass="76788">MSKLQAALQGVKAPMVSTRELRQQQYKPATIYGGGANQTNFASQLTGIAGGVAQYAANYDAHREKTGVQRKNEIMLQNLKPEEMRKLREEGLLLYQDDPYAMRALDRTLGRQEAYSAESVIQERIAQGYYKSREEMEEERANVLESRMETMAESFGIDPKNRAWFSEGFYSDMDERSFAIYNAMDKKVDEYNRNNATVATDSEVSELIKSGNGQHVIQYLQRQVQHGVIRTEQDMEAHLVRGMKELSQQANSADLVNALADTEIELYGTKTTLRTRMGDEYIKTLVNQSAQASLNNNWKSQQWFMNQLYFLQSPDFTQPDAIEKGLDAIRDLENFANLSQGDAATAARIQIEQAKAQFDKLHREFNTKQTAEITKQQQQKVRISVLDAAVNGRLTGDTTHSLKLSAFEETASTGKFDTNDWNAYYSFKTDEIDKGDGSPEQKALKKLQLGVLLKDIPDSGFGAHYQEHFTRVTSEVSKYAAALDAGAELPETPQLDKMMEFYNASPELFSQTFGPDFPMANAIAVSATMGIHPSVMIQGQKRLDEMRKSAPEQARQIQLEAGNMENNRGANVYQNLNTEQREAITALYLGLEGYTNSEKIRVIGEHLEKQYSTVEGATGVIPKSFLMSDPQDLKSVSVGQTRLSAAIKQRFPAGTTTVRVTGNRLIVYGSIGGAPMVFTKEMLMAD</sequence>
<protein>
    <submittedName>
        <fullName evidence="1">Internal virion protein</fullName>
    </submittedName>
</protein>
<dbReference type="EMBL" id="ON604651">
    <property type="protein sequence ID" value="UTQ78178.1"/>
    <property type="molecule type" value="Genomic_DNA"/>
</dbReference>
<dbReference type="Proteomes" id="UP001060072">
    <property type="component" value="Segment"/>
</dbReference>
<organism evidence="1 2">
    <name type="scientific">Aeromonas phage JELG-KS1</name>
    <dbReference type="NCBI Taxonomy" id="2951233"/>
    <lineage>
        <taxon>Viruses</taxon>
        <taxon>Duplodnaviria</taxon>
        <taxon>Heunggongvirae</taxon>
        <taxon>Uroviricota</taxon>
        <taxon>Caudoviricetes</taxon>
        <taxon>Autographivirales</taxon>
        <taxon>Autotranscriptaviridae</taxon>
        <taxon>Studiervirinae</taxon>
        <taxon>Jelgvirus</taxon>
        <taxon>Jelgvirus JELGKS1</taxon>
    </lineage>
</organism>
<evidence type="ECO:0000313" key="1">
    <source>
        <dbReference type="EMBL" id="UTQ78178.1"/>
    </source>
</evidence>
<reference evidence="1" key="1">
    <citation type="submission" date="2022-05" db="EMBL/GenBank/DDBJ databases">
        <title>Complete genome sequence of Aeromonas phage JELG-KS1.</title>
        <authorList>
            <person name="Svanberga K."/>
            <person name="Dislers A."/>
            <person name="Kazaks A."/>
            <person name="Zrelovs N."/>
        </authorList>
    </citation>
    <scope>NUCLEOTIDE SEQUENCE</scope>
</reference>
<accession>A0A9E7T414</accession>
<name>A0A9E7T414_9CAUD</name>
<dbReference type="Pfam" id="PF26212">
    <property type="entry name" value="Phage_T7_Gp15"/>
    <property type="match status" value="1"/>
</dbReference>